<dbReference type="PANTHER" id="PTHR47963:SF9">
    <property type="entry name" value="CRISPR-ASSOCIATED ENDONUCLEASE_HELICASE CAS3"/>
    <property type="match status" value="1"/>
</dbReference>
<dbReference type="Gene3D" id="1.10.3210.30">
    <property type="match status" value="1"/>
</dbReference>
<dbReference type="KEGG" id="sgu:SGLAU_32660"/>
<evidence type="ECO:0000256" key="4">
    <source>
        <dbReference type="ARBA" id="ARBA00022723"/>
    </source>
</evidence>
<feature type="domain" description="HD Cas3-type" evidence="10">
    <location>
        <begin position="28"/>
        <end position="245"/>
    </location>
</feature>
<evidence type="ECO:0000313" key="11">
    <source>
        <dbReference type="EMBL" id="AIS02464.1"/>
    </source>
</evidence>
<dbReference type="InterPro" id="IPR050547">
    <property type="entry name" value="DEAD_box_RNA_helicases"/>
</dbReference>
<name>A0A089XGQ6_STRGA</name>
<dbReference type="RefSeq" id="WP_043507471.1">
    <property type="nucleotide sequence ID" value="NZ_CP009439.1"/>
</dbReference>
<dbReference type="SUPFAM" id="SSF52540">
    <property type="entry name" value="P-loop containing nucleoside triphosphate hydrolases"/>
    <property type="match status" value="1"/>
</dbReference>
<dbReference type="InterPro" id="IPR014001">
    <property type="entry name" value="Helicase_ATP-bd"/>
</dbReference>
<dbReference type="InterPro" id="IPR006474">
    <property type="entry name" value="Helicase_Cas3_CRISPR-ass_core"/>
</dbReference>
<sequence length="981" mass="107984">MGRFEQLLRAVVFAWGKTDLNGDSARRGGPAWTPLLAHLLDVAATAGVLWDRHLPPHIRQRLAQAFGAGNETTARQVVMLLAALHDLGKASDCFLGQWQHGRTSLQSKQLAKAWEEQARTAGLPLGEDLAHAFYARHEHITAVALPRLLGCTCPECGGTGERHAGLHDAAVLLGAHHGHIPNPETVERARGAAPVAQWGDLHAAIVQTVADAIEIELGTVAQVVEPVRPSARVAFLYLVYLADWVASDTEFFHFRLPTTPVKDWWQAANQEADQAVQARRLTRWQARPMTWHEMWPDTPEPRTFQADGMRLAPAEGQAMIIVESDTGSGKTRLALWMAHHLARTCGYSGLYMALPTRAAGNQVGQELRKFLHTVLAPGEVRDMALVHGTAQATDLVHELVDAHQTHGDALTDLSSAVETATCTDASGLAVLDPWYLRRCLALVAGFGVGTVDQIALAPQGSRHWALRLGALMCKVVIIDEAHAYELFQQNLLSAAVEWLAEGGASLVILSATLPRTIRDELTAAWRRGLRVTGDDDASQGPITVIDKNGRLRRGGPLPQHPATPKLLTDIQLKQDIDDETLVAALLDQAGNGGCVVVRSTRVDPCRSRYRHAVELAHDKGWRPDEILILHGMLLPRHRLSLEARLASMLGPGPQGQRNPDRPNRLLVFATGVIEQSLDLDFDHGVTDLCPIDVAVQFRGRIHRHTANNPHRPPWCRTARLTMLWQPGPHGLPVVEPPDFKTGRPIGTYDGLVYAPYVLAATWHILTQRRDVNGITRLQTPRDSEWALESVYGEPSQDAGAAQTLLDRTHASYLEALADEARQAEERLFLPYTRRRRTPVDTYDLASGTNQGDGDNGGIAGIAAVSRLGEESVDCLILYQQPDRTITYDHQGLLKADLGQRSPNRNLTAYRRQQKDLLANTIAIPARWWNGRRSLPPTTDWPTHPQPALRNKHVILITPEGTCLSGPVGRLRYDQTTGLERM</sequence>
<geneLocation type="plasmid" evidence="11 12">
    <name>pSglau1</name>
</geneLocation>
<dbReference type="Pfam" id="PF22590">
    <property type="entry name" value="Cas3-like_C_2"/>
    <property type="match status" value="1"/>
</dbReference>
<evidence type="ECO:0000256" key="5">
    <source>
        <dbReference type="ARBA" id="ARBA00022741"/>
    </source>
</evidence>
<dbReference type="OrthoDB" id="9810236at2"/>
<keyword evidence="11" id="KW-0614">Plasmid</keyword>
<proteinExistence type="inferred from homology"/>
<gene>
    <name evidence="11" type="ORF">SGLAU_32660</name>
</gene>
<dbReference type="InterPro" id="IPR006483">
    <property type="entry name" value="CRISPR-assoc_Cas3_HD"/>
</dbReference>
<dbReference type="Gene3D" id="3.40.50.300">
    <property type="entry name" value="P-loop containing nucleotide triphosphate hydrolases"/>
    <property type="match status" value="1"/>
</dbReference>
<keyword evidence="4" id="KW-0479">Metal-binding</keyword>
<evidence type="ECO:0000256" key="3">
    <source>
        <dbReference type="ARBA" id="ARBA00022722"/>
    </source>
</evidence>
<evidence type="ECO:0000256" key="8">
    <source>
        <dbReference type="ARBA" id="ARBA00022840"/>
    </source>
</evidence>
<dbReference type="GO" id="GO:0005524">
    <property type="term" value="F:ATP binding"/>
    <property type="evidence" value="ECO:0007669"/>
    <property type="project" value="UniProtKB-KW"/>
</dbReference>
<dbReference type="GO" id="GO:0004518">
    <property type="term" value="F:nuclease activity"/>
    <property type="evidence" value="ECO:0007669"/>
    <property type="project" value="UniProtKB-KW"/>
</dbReference>
<dbReference type="PROSITE" id="PS51643">
    <property type="entry name" value="HD_CAS3"/>
    <property type="match status" value="1"/>
</dbReference>
<dbReference type="GO" id="GO:0051607">
    <property type="term" value="P:defense response to virus"/>
    <property type="evidence" value="ECO:0007669"/>
    <property type="project" value="UniProtKB-KW"/>
</dbReference>
<reference evidence="12" key="1">
    <citation type="journal article" date="2015" name="J. Biotechnol.">
        <title>Complete genome sequence of the actinobacterium Streptomyces glaucescens GLA.O (DSM 40922) consisting of a linear chromosome and one linear plasmid.</title>
        <authorList>
            <person name="Ortseifen V."/>
            <person name="Winkler A."/>
            <person name="Albersmeier A."/>
            <person name="Wendler S."/>
            <person name="Puhler A."/>
            <person name="Kalinowski J."/>
            <person name="Ruckert C."/>
        </authorList>
    </citation>
    <scope>NUCLEOTIDE SEQUENCE [LARGE SCALE GENOMIC DNA]</scope>
    <source>
        <strain evidence="12">DSM 40922 / GLA O</strain>
        <plasmid evidence="12">pSglau1</plasmid>
    </source>
</reference>
<evidence type="ECO:0000313" key="12">
    <source>
        <dbReference type="Proteomes" id="UP000029482"/>
    </source>
</evidence>
<dbReference type="CDD" id="cd09641">
    <property type="entry name" value="Cas3''_I"/>
    <property type="match status" value="1"/>
</dbReference>
<keyword evidence="3" id="KW-0540">Nuclease</keyword>
<dbReference type="GO" id="GO:0046872">
    <property type="term" value="F:metal ion binding"/>
    <property type="evidence" value="ECO:0007669"/>
    <property type="project" value="UniProtKB-KW"/>
</dbReference>
<keyword evidence="6" id="KW-0378">Hydrolase</keyword>
<organism evidence="11 12">
    <name type="scientific">Streptomyces glaucescens</name>
    <dbReference type="NCBI Taxonomy" id="1907"/>
    <lineage>
        <taxon>Bacteria</taxon>
        <taxon>Bacillati</taxon>
        <taxon>Actinomycetota</taxon>
        <taxon>Actinomycetes</taxon>
        <taxon>Kitasatosporales</taxon>
        <taxon>Streptomycetaceae</taxon>
        <taxon>Streptomyces</taxon>
    </lineage>
</organism>
<dbReference type="NCBIfam" id="TIGR01587">
    <property type="entry name" value="cas3_core"/>
    <property type="match status" value="1"/>
</dbReference>
<evidence type="ECO:0000256" key="9">
    <source>
        <dbReference type="ARBA" id="ARBA00023118"/>
    </source>
</evidence>
<dbReference type="HOGENOM" id="CLU_013924_1_0_11"/>
<accession>A0A089XGQ6</accession>
<dbReference type="InterPro" id="IPR027417">
    <property type="entry name" value="P-loop_NTPase"/>
</dbReference>
<dbReference type="GO" id="GO:0016787">
    <property type="term" value="F:hydrolase activity"/>
    <property type="evidence" value="ECO:0007669"/>
    <property type="project" value="UniProtKB-KW"/>
</dbReference>
<protein>
    <submittedName>
        <fullName evidence="11">CRISPR-associated helicase cas3</fullName>
    </submittedName>
</protein>
<dbReference type="Pfam" id="PF18019">
    <property type="entry name" value="Cas3_HD"/>
    <property type="match status" value="1"/>
</dbReference>
<keyword evidence="8" id="KW-0067">ATP-binding</keyword>
<dbReference type="PANTHER" id="PTHR47963">
    <property type="entry name" value="DEAD-BOX ATP-DEPENDENT RNA HELICASE 47, MITOCHONDRIAL"/>
    <property type="match status" value="1"/>
</dbReference>
<evidence type="ECO:0000259" key="10">
    <source>
        <dbReference type="PROSITE" id="PS51643"/>
    </source>
</evidence>
<evidence type="ECO:0000256" key="7">
    <source>
        <dbReference type="ARBA" id="ARBA00022806"/>
    </source>
</evidence>
<keyword evidence="7" id="KW-0347">Helicase</keyword>
<dbReference type="CDD" id="cd17930">
    <property type="entry name" value="DEXHc_cas3"/>
    <property type="match status" value="1"/>
</dbReference>
<keyword evidence="5" id="KW-0547">Nucleotide-binding</keyword>
<evidence type="ECO:0000256" key="1">
    <source>
        <dbReference type="ARBA" id="ARBA00006847"/>
    </source>
</evidence>
<dbReference type="EMBL" id="CP009439">
    <property type="protein sequence ID" value="AIS02464.1"/>
    <property type="molecule type" value="Genomic_DNA"/>
</dbReference>
<evidence type="ECO:0000256" key="2">
    <source>
        <dbReference type="ARBA" id="ARBA00009046"/>
    </source>
</evidence>
<comment type="similarity">
    <text evidence="2">In the central section; belongs to the CRISPR-associated helicase Cas3 family.</text>
</comment>
<dbReference type="SMART" id="SM00487">
    <property type="entry name" value="DEXDc"/>
    <property type="match status" value="1"/>
</dbReference>
<keyword evidence="9" id="KW-0051">Antiviral defense</keyword>
<dbReference type="GO" id="GO:0003723">
    <property type="term" value="F:RNA binding"/>
    <property type="evidence" value="ECO:0007669"/>
    <property type="project" value="TreeGrafter"/>
</dbReference>
<comment type="similarity">
    <text evidence="1">In the N-terminal section; belongs to the CRISPR-associated nuclease Cas3-HD family.</text>
</comment>
<dbReference type="GO" id="GO:0003724">
    <property type="term" value="F:RNA helicase activity"/>
    <property type="evidence" value="ECO:0007669"/>
    <property type="project" value="TreeGrafter"/>
</dbReference>
<dbReference type="AlphaFoldDB" id="A0A089XGQ6"/>
<keyword evidence="12" id="KW-1185">Reference proteome</keyword>
<dbReference type="InterPro" id="IPR038257">
    <property type="entry name" value="CRISPR-assoc_Cas3_HD_sf"/>
</dbReference>
<dbReference type="eggNOG" id="COG1203">
    <property type="taxonomic scope" value="Bacteria"/>
</dbReference>
<dbReference type="InterPro" id="IPR054712">
    <property type="entry name" value="Cas3-like_dom"/>
</dbReference>
<dbReference type="Proteomes" id="UP000029482">
    <property type="component" value="Plasmid pSglau1"/>
</dbReference>
<dbReference type="NCBIfam" id="TIGR01596">
    <property type="entry name" value="cas3_HD"/>
    <property type="match status" value="1"/>
</dbReference>
<evidence type="ECO:0000256" key="6">
    <source>
        <dbReference type="ARBA" id="ARBA00022801"/>
    </source>
</evidence>